<evidence type="ECO:0000313" key="7">
    <source>
        <dbReference type="EMBL" id="KAF9622320.1"/>
    </source>
</evidence>
<dbReference type="Pfam" id="PF00249">
    <property type="entry name" value="Myb_DNA-binding"/>
    <property type="match status" value="1"/>
</dbReference>
<evidence type="ECO:0000256" key="3">
    <source>
        <dbReference type="ARBA" id="ARBA00023163"/>
    </source>
</evidence>
<keyword evidence="3" id="KW-0804">Transcription</keyword>
<evidence type="ECO:0008006" key="9">
    <source>
        <dbReference type="Google" id="ProtNLM"/>
    </source>
</evidence>
<keyword evidence="8" id="KW-1185">Reference proteome</keyword>
<evidence type="ECO:0000259" key="6">
    <source>
        <dbReference type="PROSITE" id="PS51293"/>
    </source>
</evidence>
<feature type="domain" description="SANT" evidence="6">
    <location>
        <begin position="245"/>
        <end position="293"/>
    </location>
</feature>
<keyword evidence="4" id="KW-0539">Nucleus</keyword>
<dbReference type="EMBL" id="JADFTS010000002">
    <property type="protein sequence ID" value="KAF9622320.1"/>
    <property type="molecule type" value="Genomic_DNA"/>
</dbReference>
<dbReference type="OrthoDB" id="118550at2759"/>
<comment type="caution">
    <text evidence="7">The sequence shown here is derived from an EMBL/GenBank/DDBJ whole genome shotgun (WGS) entry which is preliminary data.</text>
</comment>
<dbReference type="PROSITE" id="PS51293">
    <property type="entry name" value="SANT"/>
    <property type="match status" value="1"/>
</dbReference>
<keyword evidence="1" id="KW-0805">Transcription regulation</keyword>
<evidence type="ECO:0000256" key="4">
    <source>
        <dbReference type="ARBA" id="ARBA00023242"/>
    </source>
</evidence>
<dbReference type="InterPro" id="IPR007526">
    <property type="entry name" value="SWIRM"/>
</dbReference>
<dbReference type="InterPro" id="IPR009057">
    <property type="entry name" value="Homeodomain-like_sf"/>
</dbReference>
<protein>
    <recommendedName>
        <fullName evidence="9">SWI/SNF complex subunit SWI3A</fullName>
    </recommendedName>
</protein>
<dbReference type="Pfam" id="PF04433">
    <property type="entry name" value="SWIRM"/>
    <property type="match status" value="1"/>
</dbReference>
<dbReference type="PANTHER" id="PTHR12802:SF140">
    <property type="entry name" value="SWI_SNF COMPLEX SUBUNIT SWI3A"/>
    <property type="match status" value="1"/>
</dbReference>
<dbReference type="SMART" id="SM00717">
    <property type="entry name" value="SANT"/>
    <property type="match status" value="1"/>
</dbReference>
<dbReference type="Proteomes" id="UP000631114">
    <property type="component" value="Unassembled WGS sequence"/>
</dbReference>
<dbReference type="InterPro" id="IPR036388">
    <property type="entry name" value="WH-like_DNA-bd_sf"/>
</dbReference>
<dbReference type="PANTHER" id="PTHR12802">
    <property type="entry name" value="SWI/SNF COMPLEX-RELATED"/>
    <property type="match status" value="1"/>
</dbReference>
<dbReference type="SUPFAM" id="SSF46689">
    <property type="entry name" value="Homeodomain-like"/>
    <property type="match status" value="2"/>
</dbReference>
<dbReference type="Gene3D" id="1.10.10.60">
    <property type="entry name" value="Homeodomain-like"/>
    <property type="match status" value="1"/>
</dbReference>
<evidence type="ECO:0000259" key="5">
    <source>
        <dbReference type="PROSITE" id="PS50934"/>
    </source>
</evidence>
<evidence type="ECO:0000256" key="2">
    <source>
        <dbReference type="ARBA" id="ARBA00023125"/>
    </source>
</evidence>
<evidence type="ECO:0000313" key="8">
    <source>
        <dbReference type="Proteomes" id="UP000631114"/>
    </source>
</evidence>
<keyword evidence="2" id="KW-0238">DNA-binding</keyword>
<dbReference type="PROSITE" id="PS50934">
    <property type="entry name" value="SWIRM"/>
    <property type="match status" value="1"/>
</dbReference>
<feature type="domain" description="SWIRM" evidence="5">
    <location>
        <begin position="23"/>
        <end position="120"/>
    </location>
</feature>
<dbReference type="AlphaFoldDB" id="A0A835IR29"/>
<gene>
    <name evidence="7" type="ORF">IFM89_031123</name>
</gene>
<dbReference type="GO" id="GO:0005634">
    <property type="term" value="C:nucleus"/>
    <property type="evidence" value="ECO:0007669"/>
    <property type="project" value="UniProtKB-ARBA"/>
</dbReference>
<sequence>MEVTEDGNSKSHFPAYEPDQELYTIPSSSGWFTWDDIDETERQSLKEFFNWSSISKTPKIYKEYRDFIINKYREDPKRRLKFTEIRKSLIGDVSLIYKVYCVLEKWGLINFGVVEKVGGDSWSVDEESDKKVVFEEGAPNGVRVVAFPNSSRPVVGSGNGEGVVESGLRLPPLASCNDVFGGGLKGLSCVKCGEVFASKSGEANKKENAVTCLKCLKNGNIEESKSENDVNFKDSKDGSDNCEVDSWTETEILLLLESVLLHGDDWDLVARDVKTKKRSDCISKLIQLPFGELMLNTTNGKGDGRKSNSSTINIAQGQSTQIELQDLIKEKDLCHYQVSESDQNGDGETEEPPLKRRCIDRLADASDSLMKQVAHLSTVVSPHVAAAAAKAAMAALCEENPYARVYFEDVGDDITNVLDSPTSSSKATSLLNVEDSEMVERHAQSVGGSHGVEVVVWFGVDL</sequence>
<dbReference type="InterPro" id="IPR017884">
    <property type="entry name" value="SANT_dom"/>
</dbReference>
<dbReference type="FunFam" id="1.10.10.10:FF:000020">
    <property type="entry name" value="SWI/SNF complex subunit SMARCC2 isoform c"/>
    <property type="match status" value="1"/>
</dbReference>
<accession>A0A835IR29</accession>
<proteinExistence type="predicted"/>
<name>A0A835IR29_9MAGN</name>
<dbReference type="GO" id="GO:0003677">
    <property type="term" value="F:DNA binding"/>
    <property type="evidence" value="ECO:0007669"/>
    <property type="project" value="UniProtKB-KW"/>
</dbReference>
<dbReference type="Gene3D" id="1.10.10.10">
    <property type="entry name" value="Winged helix-like DNA-binding domain superfamily/Winged helix DNA-binding domain"/>
    <property type="match status" value="1"/>
</dbReference>
<organism evidence="7 8">
    <name type="scientific">Coptis chinensis</name>
    <dbReference type="NCBI Taxonomy" id="261450"/>
    <lineage>
        <taxon>Eukaryota</taxon>
        <taxon>Viridiplantae</taxon>
        <taxon>Streptophyta</taxon>
        <taxon>Embryophyta</taxon>
        <taxon>Tracheophyta</taxon>
        <taxon>Spermatophyta</taxon>
        <taxon>Magnoliopsida</taxon>
        <taxon>Ranunculales</taxon>
        <taxon>Ranunculaceae</taxon>
        <taxon>Coptidoideae</taxon>
        <taxon>Coptis</taxon>
    </lineage>
</organism>
<dbReference type="InterPro" id="IPR001005">
    <property type="entry name" value="SANT/Myb"/>
</dbReference>
<evidence type="ECO:0000256" key="1">
    <source>
        <dbReference type="ARBA" id="ARBA00023015"/>
    </source>
</evidence>
<reference evidence="7 8" key="1">
    <citation type="submission" date="2020-10" db="EMBL/GenBank/DDBJ databases">
        <title>The Coptis chinensis genome and diversification of protoberbering-type alkaloids.</title>
        <authorList>
            <person name="Wang B."/>
            <person name="Shu S."/>
            <person name="Song C."/>
            <person name="Liu Y."/>
        </authorList>
    </citation>
    <scope>NUCLEOTIDE SEQUENCE [LARGE SCALE GENOMIC DNA]</scope>
    <source>
        <strain evidence="7">HL-2020</strain>
        <tissue evidence="7">Leaf</tissue>
    </source>
</reference>